<dbReference type="Proteomes" id="UP001314263">
    <property type="component" value="Unassembled WGS sequence"/>
</dbReference>
<dbReference type="Gene3D" id="3.40.50.1110">
    <property type="entry name" value="SGNH hydrolase"/>
    <property type="match status" value="1"/>
</dbReference>
<feature type="signal peptide" evidence="1">
    <location>
        <begin position="1"/>
        <end position="30"/>
    </location>
</feature>
<dbReference type="InterPro" id="IPR013830">
    <property type="entry name" value="SGNH_hydro"/>
</dbReference>
<dbReference type="InterPro" id="IPR051532">
    <property type="entry name" value="Ester_Hydrolysis_Enzymes"/>
</dbReference>
<evidence type="ECO:0000313" key="4">
    <source>
        <dbReference type="Proteomes" id="UP001314263"/>
    </source>
</evidence>
<dbReference type="EMBL" id="CAUYUE010000005">
    <property type="protein sequence ID" value="CAK0772375.1"/>
    <property type="molecule type" value="Genomic_DNA"/>
</dbReference>
<name>A0AAV1I050_9CHLO</name>
<evidence type="ECO:0000313" key="3">
    <source>
        <dbReference type="EMBL" id="CAK0772375.1"/>
    </source>
</evidence>
<dbReference type="SUPFAM" id="SSF52266">
    <property type="entry name" value="SGNH hydrolase"/>
    <property type="match status" value="1"/>
</dbReference>
<dbReference type="InterPro" id="IPR036514">
    <property type="entry name" value="SGNH_hydro_sf"/>
</dbReference>
<dbReference type="AlphaFoldDB" id="A0AAV1I050"/>
<gene>
    <name evidence="3" type="ORF">CVIRNUC_003956</name>
</gene>
<dbReference type="PANTHER" id="PTHR30383">
    <property type="entry name" value="THIOESTERASE 1/PROTEASE 1/LYSOPHOSPHOLIPASE L1"/>
    <property type="match status" value="1"/>
</dbReference>
<dbReference type="Pfam" id="PF13472">
    <property type="entry name" value="Lipase_GDSL_2"/>
    <property type="match status" value="1"/>
</dbReference>
<proteinExistence type="predicted"/>
<accession>A0AAV1I050</accession>
<feature type="domain" description="SGNH hydrolase-type esterase" evidence="2">
    <location>
        <begin position="81"/>
        <end position="275"/>
    </location>
</feature>
<evidence type="ECO:0000259" key="2">
    <source>
        <dbReference type="Pfam" id="PF13472"/>
    </source>
</evidence>
<comment type="caution">
    <text evidence="3">The sequence shown here is derived from an EMBL/GenBank/DDBJ whole genome shotgun (WGS) entry which is preliminary data.</text>
</comment>
<reference evidence="3 4" key="1">
    <citation type="submission" date="2023-10" db="EMBL/GenBank/DDBJ databases">
        <authorList>
            <person name="Maclean D."/>
            <person name="Macfadyen A."/>
        </authorList>
    </citation>
    <scope>NUCLEOTIDE SEQUENCE [LARGE SCALE GENOMIC DNA]</scope>
</reference>
<feature type="chain" id="PRO_5043696005" description="SGNH hydrolase-type esterase domain-containing protein" evidence="1">
    <location>
        <begin position="31"/>
        <end position="389"/>
    </location>
</feature>
<sequence length="389" mass="40628">MRGPIFPMISRADLLFIIAVYLCGASRTLADSVLSGCDCNLLAQVPGPLEGKLAGQWQSFASVLAGEVQSADAREGWDVVFYGDSITEDFRGTNIGAPTARADGDSAVFRKYFSSHYSTGILAVAGDQIGNLQYRLEDGEIPKKQPKVAIVLIGTNDFFAVDICFGTEADLLGAVPGVNSRYSSLVQYMRSGMPLTHIILVGILPRAGWTLPNETGYPNRFSTPTGQANAHIQELASEDSMLHYIDCSSGFVNSTDILTSLMPDGLHPNAAGQELLAKCYAPLVAALVKTPANDSAAVLAAAAAPVSPCRGVSATTEAAGFPASAPTASASLPADACPPALGLAGAPAGNLGRGRNTTFRRAEAMAERSRATGQQTVLEFAPDPDCPLC</sequence>
<organism evidence="3 4">
    <name type="scientific">Coccomyxa viridis</name>
    <dbReference type="NCBI Taxonomy" id="1274662"/>
    <lineage>
        <taxon>Eukaryota</taxon>
        <taxon>Viridiplantae</taxon>
        <taxon>Chlorophyta</taxon>
        <taxon>core chlorophytes</taxon>
        <taxon>Trebouxiophyceae</taxon>
        <taxon>Trebouxiophyceae incertae sedis</taxon>
        <taxon>Coccomyxaceae</taxon>
        <taxon>Coccomyxa</taxon>
    </lineage>
</organism>
<protein>
    <recommendedName>
        <fullName evidence="2">SGNH hydrolase-type esterase domain-containing protein</fullName>
    </recommendedName>
</protein>
<keyword evidence="1" id="KW-0732">Signal</keyword>
<keyword evidence="4" id="KW-1185">Reference proteome</keyword>
<evidence type="ECO:0000256" key="1">
    <source>
        <dbReference type="SAM" id="SignalP"/>
    </source>
</evidence>